<dbReference type="KEGG" id="sus:Acid_6178"/>
<dbReference type="AlphaFoldDB" id="Q01TB6"/>
<dbReference type="InterPro" id="IPR028082">
    <property type="entry name" value="Peripla_BP_I"/>
</dbReference>
<dbReference type="OrthoDB" id="9814427at2"/>
<dbReference type="FunCoup" id="Q01TB6">
    <property type="interactions" value="37"/>
</dbReference>
<dbReference type="HOGENOM" id="CLU_037628_3_2_0"/>
<dbReference type="GO" id="GO:0030313">
    <property type="term" value="C:cell envelope"/>
    <property type="evidence" value="ECO:0007669"/>
    <property type="project" value="UniProtKB-SubCell"/>
</dbReference>
<dbReference type="STRING" id="234267.Acid_6178"/>
<organism evidence="5">
    <name type="scientific">Solibacter usitatus (strain Ellin6076)</name>
    <dbReference type="NCBI Taxonomy" id="234267"/>
    <lineage>
        <taxon>Bacteria</taxon>
        <taxon>Pseudomonadati</taxon>
        <taxon>Acidobacteriota</taxon>
        <taxon>Terriglobia</taxon>
        <taxon>Bryobacterales</taxon>
        <taxon>Solibacteraceae</taxon>
        <taxon>Candidatus Solibacter</taxon>
    </lineage>
</organism>
<evidence type="ECO:0000313" key="5">
    <source>
        <dbReference type="EMBL" id="ABJ87104.1"/>
    </source>
</evidence>
<accession>Q01TB6</accession>
<dbReference type="Gene3D" id="3.40.50.2300">
    <property type="match status" value="2"/>
</dbReference>
<evidence type="ECO:0000259" key="4">
    <source>
        <dbReference type="Pfam" id="PF13407"/>
    </source>
</evidence>
<dbReference type="GO" id="GO:0030246">
    <property type="term" value="F:carbohydrate binding"/>
    <property type="evidence" value="ECO:0007669"/>
    <property type="project" value="UniProtKB-ARBA"/>
</dbReference>
<dbReference type="EMBL" id="CP000473">
    <property type="protein sequence ID" value="ABJ87104.1"/>
    <property type="molecule type" value="Genomic_DNA"/>
</dbReference>
<dbReference type="PANTHER" id="PTHR46847">
    <property type="entry name" value="D-ALLOSE-BINDING PERIPLASMIC PROTEIN-RELATED"/>
    <property type="match status" value="1"/>
</dbReference>
<comment type="similarity">
    <text evidence="2">Belongs to the bacterial solute-binding protein 2 family.</text>
</comment>
<gene>
    <name evidence="5" type="ordered locus">Acid_6178</name>
</gene>
<evidence type="ECO:0000256" key="2">
    <source>
        <dbReference type="ARBA" id="ARBA00007639"/>
    </source>
</evidence>
<dbReference type="PROSITE" id="PS51257">
    <property type="entry name" value="PROKAR_LIPOPROTEIN"/>
    <property type="match status" value="1"/>
</dbReference>
<dbReference type="InterPro" id="IPR025997">
    <property type="entry name" value="SBP_2_dom"/>
</dbReference>
<dbReference type="PANTHER" id="PTHR46847:SF3">
    <property type="entry name" value="GALACTOFURANOSE-BINDING PROTEIN YTFQ"/>
    <property type="match status" value="1"/>
</dbReference>
<dbReference type="InParanoid" id="Q01TB6"/>
<protein>
    <submittedName>
        <fullName evidence="5">Periplasmic binding protein/LacI transcriptional regulator</fullName>
    </submittedName>
</protein>
<proteinExistence type="inferred from homology"/>
<evidence type="ECO:0000256" key="1">
    <source>
        <dbReference type="ARBA" id="ARBA00004196"/>
    </source>
</evidence>
<feature type="domain" description="Periplasmic binding protein" evidence="4">
    <location>
        <begin position="31"/>
        <end position="271"/>
    </location>
</feature>
<dbReference type="Pfam" id="PF13407">
    <property type="entry name" value="Peripla_BP_4"/>
    <property type="match status" value="1"/>
</dbReference>
<reference evidence="5" key="1">
    <citation type="submission" date="2006-10" db="EMBL/GenBank/DDBJ databases">
        <title>Complete sequence of Solibacter usitatus Ellin6076.</title>
        <authorList>
            <consortium name="US DOE Joint Genome Institute"/>
            <person name="Copeland A."/>
            <person name="Lucas S."/>
            <person name="Lapidus A."/>
            <person name="Barry K."/>
            <person name="Detter J.C."/>
            <person name="Glavina del Rio T."/>
            <person name="Hammon N."/>
            <person name="Israni S."/>
            <person name="Dalin E."/>
            <person name="Tice H."/>
            <person name="Pitluck S."/>
            <person name="Thompson L.S."/>
            <person name="Brettin T."/>
            <person name="Bruce D."/>
            <person name="Han C."/>
            <person name="Tapia R."/>
            <person name="Gilna P."/>
            <person name="Schmutz J."/>
            <person name="Larimer F."/>
            <person name="Land M."/>
            <person name="Hauser L."/>
            <person name="Kyrpides N."/>
            <person name="Mikhailova N."/>
            <person name="Janssen P.H."/>
            <person name="Kuske C.R."/>
            <person name="Richardson P."/>
        </authorList>
    </citation>
    <scope>NUCLEOTIDE SEQUENCE</scope>
    <source>
        <strain evidence="5">Ellin6076</strain>
    </source>
</reference>
<dbReference type="eggNOG" id="COG1879">
    <property type="taxonomic scope" value="Bacteria"/>
</dbReference>
<keyword evidence="3" id="KW-0732">Signal</keyword>
<sequence precursor="true">MKRRLWMTTGLASAVLLAGCGGEVKKKQFVVAFSQANNAEPYRAAQNALMEKLFAAQPDVKLVISDAQQDNSKQVAQVETFIRQKPDLLIVAPNERAALTAVMGQAMEAKIPVICLERDILQPNYTSYIHSDNVAIGRLAGQFIVGHLTKKYGKPAGNVVAMRGLLGVEGEINRDRGAKEILDKYPEIKIVADPVADWIQAKAKDRMTEVLRAQPKIDVVYGHNDPMAIGAYLGAKELGREKEMIFVGVDGLGGPAGGIKKVMDGVLAATFVYPLWVDKAVEIGTRILREPGFVPAKDYVLESVMVTTENAPQMYEKFTLTLR</sequence>
<evidence type="ECO:0000256" key="3">
    <source>
        <dbReference type="ARBA" id="ARBA00022729"/>
    </source>
</evidence>
<dbReference type="SUPFAM" id="SSF53822">
    <property type="entry name" value="Periplasmic binding protein-like I"/>
    <property type="match status" value="1"/>
</dbReference>
<comment type="subcellular location">
    <subcellularLocation>
        <location evidence="1">Cell envelope</location>
    </subcellularLocation>
</comment>
<dbReference type="CDD" id="cd06308">
    <property type="entry name" value="PBP1_sensor_kinase-like"/>
    <property type="match status" value="1"/>
</dbReference>
<name>Q01TB6_SOLUE</name>